<accession>A0ABM8QIC8</accession>
<dbReference type="InterPro" id="IPR001433">
    <property type="entry name" value="OxRdtase_FAD/NAD-bd"/>
</dbReference>
<feature type="domain" description="FAD-binding FR-type" evidence="1">
    <location>
        <begin position="1"/>
        <end position="105"/>
    </location>
</feature>
<sequence length="236" mass="26161">MNTYTAEVSCIQDLTHDVRAIELRLLDPPTIAFQAGQFISFEVPKEGQSRPVTRPYSIASPPERREHILLVLNLVQGGPGSSYLFRLREGERTSFKGPAGAFYLRDDGTKDLLFVATGTGIAPIRSMILAQLQRAPDRPVTLFWGLRSQRDLYWQDELGALAAAHPRFTVVTTLSRPEPGWQGASGRVTALVEERITSVSNLAAYLCGGSGMIKDVMATLRAKGLCPIYREKYYDE</sequence>
<dbReference type="InterPro" id="IPR001709">
    <property type="entry name" value="Flavoprot_Pyr_Nucl_cyt_Rdtase"/>
</dbReference>
<dbReference type="InterPro" id="IPR017927">
    <property type="entry name" value="FAD-bd_FR_type"/>
</dbReference>
<dbReference type="InterPro" id="IPR039261">
    <property type="entry name" value="FNR_nucleotide-bd"/>
</dbReference>
<dbReference type="Pfam" id="PF00970">
    <property type="entry name" value="FAD_binding_6"/>
    <property type="match status" value="1"/>
</dbReference>
<dbReference type="InterPro" id="IPR050415">
    <property type="entry name" value="MRET"/>
</dbReference>
<keyword evidence="3" id="KW-1185">Reference proteome</keyword>
<dbReference type="InterPro" id="IPR017938">
    <property type="entry name" value="Riboflavin_synthase-like_b-brl"/>
</dbReference>
<dbReference type="InterPro" id="IPR008333">
    <property type="entry name" value="Cbr1-like_FAD-bd_dom"/>
</dbReference>
<evidence type="ECO:0000313" key="2">
    <source>
        <dbReference type="EMBL" id="CAE6698630.1"/>
    </source>
</evidence>
<dbReference type="Proteomes" id="UP000675880">
    <property type="component" value="Unassembled WGS sequence"/>
</dbReference>
<comment type="caution">
    <text evidence="2">The sequence shown here is derived from an EMBL/GenBank/DDBJ whole genome shotgun (WGS) entry which is preliminary data.</text>
</comment>
<dbReference type="Pfam" id="PF00175">
    <property type="entry name" value="NAD_binding_1"/>
    <property type="match status" value="1"/>
</dbReference>
<dbReference type="Gene3D" id="3.40.50.80">
    <property type="entry name" value="Nucleotide-binding domain of ferredoxin-NADP reductase (FNR) module"/>
    <property type="match status" value="1"/>
</dbReference>
<gene>
    <name evidence="2" type="ORF">NSPZN2_10598</name>
</gene>
<evidence type="ECO:0000313" key="3">
    <source>
        <dbReference type="Proteomes" id="UP000675880"/>
    </source>
</evidence>
<organism evidence="2 3">
    <name type="scientific">Nitrospira defluvii</name>
    <dbReference type="NCBI Taxonomy" id="330214"/>
    <lineage>
        <taxon>Bacteria</taxon>
        <taxon>Pseudomonadati</taxon>
        <taxon>Nitrospirota</taxon>
        <taxon>Nitrospiria</taxon>
        <taxon>Nitrospirales</taxon>
        <taxon>Nitrospiraceae</taxon>
        <taxon>Nitrospira</taxon>
    </lineage>
</organism>
<dbReference type="PANTHER" id="PTHR47354">
    <property type="entry name" value="NADH OXIDOREDUCTASE HCR"/>
    <property type="match status" value="1"/>
</dbReference>
<dbReference type="SUPFAM" id="SSF63380">
    <property type="entry name" value="Riboflavin synthase domain-like"/>
    <property type="match status" value="1"/>
</dbReference>
<dbReference type="Gene3D" id="2.40.30.10">
    <property type="entry name" value="Translation factors"/>
    <property type="match status" value="1"/>
</dbReference>
<dbReference type="PANTHER" id="PTHR47354:SF5">
    <property type="entry name" value="PROTEIN RFBI"/>
    <property type="match status" value="1"/>
</dbReference>
<dbReference type="PRINTS" id="PR00371">
    <property type="entry name" value="FPNCR"/>
</dbReference>
<dbReference type="RefSeq" id="WP_213040463.1">
    <property type="nucleotide sequence ID" value="NZ_CAJNBJ010000001.1"/>
</dbReference>
<proteinExistence type="predicted"/>
<protein>
    <submittedName>
        <fullName evidence="2">FAD-binding FR-type domain-containing protein</fullName>
    </submittedName>
</protein>
<evidence type="ECO:0000259" key="1">
    <source>
        <dbReference type="PROSITE" id="PS51384"/>
    </source>
</evidence>
<name>A0ABM8QIC8_9BACT</name>
<dbReference type="EMBL" id="CAJNBJ010000001">
    <property type="protein sequence ID" value="CAE6698630.1"/>
    <property type="molecule type" value="Genomic_DNA"/>
</dbReference>
<dbReference type="PROSITE" id="PS51384">
    <property type="entry name" value="FAD_FR"/>
    <property type="match status" value="1"/>
</dbReference>
<reference evidence="2 3" key="1">
    <citation type="submission" date="2021-02" db="EMBL/GenBank/DDBJ databases">
        <authorList>
            <person name="Han P."/>
        </authorList>
    </citation>
    <scope>NUCLEOTIDE SEQUENCE [LARGE SCALE GENOMIC DNA]</scope>
    <source>
        <strain evidence="2">Candidatus Nitrospira sp. ZN2</strain>
    </source>
</reference>
<dbReference type="PRINTS" id="PR00410">
    <property type="entry name" value="PHEHYDRXLASE"/>
</dbReference>
<dbReference type="SUPFAM" id="SSF52343">
    <property type="entry name" value="Ferredoxin reductase-like, C-terminal NADP-linked domain"/>
    <property type="match status" value="1"/>
</dbReference>